<reference evidence="3" key="1">
    <citation type="submission" date="2016-11" db="EMBL/GenBank/DDBJ databases">
        <title>Trade-off between light-utilization and light-protection in marine flavobacteria.</title>
        <authorList>
            <person name="Kumagai Y."/>
            <person name="Yoshizawa S."/>
            <person name="Kogure K."/>
        </authorList>
    </citation>
    <scope>NUCLEOTIDE SEQUENCE [LARGE SCALE GENOMIC DNA]</scope>
    <source>
        <strain evidence="3">SG-18</strain>
    </source>
</reference>
<dbReference type="Pfam" id="PF20409">
    <property type="entry name" value="SnoaL_5"/>
    <property type="match status" value="1"/>
</dbReference>
<dbReference type="SUPFAM" id="SSF54427">
    <property type="entry name" value="NTF2-like"/>
    <property type="match status" value="1"/>
</dbReference>
<dbReference type="EMBL" id="MQVX01000001">
    <property type="protein sequence ID" value="PQJ16545.1"/>
    <property type="molecule type" value="Genomic_DNA"/>
</dbReference>
<dbReference type="Proteomes" id="UP000239366">
    <property type="component" value="Unassembled WGS sequence"/>
</dbReference>
<keyword evidence="3" id="KW-1185">Reference proteome</keyword>
<dbReference type="PANTHER" id="PTHR34003">
    <property type="entry name" value="BLL2395 PROTEIN"/>
    <property type="match status" value="1"/>
</dbReference>
<feature type="domain" description="SnoaL-like" evidence="1">
    <location>
        <begin position="39"/>
        <end position="115"/>
    </location>
</feature>
<dbReference type="AlphaFoldDB" id="A0A2S7TAI9"/>
<evidence type="ECO:0000313" key="3">
    <source>
        <dbReference type="Proteomes" id="UP000239366"/>
    </source>
</evidence>
<organism evidence="2 3">
    <name type="scientific">Aureicoccus marinus</name>
    <dbReference type="NCBI Taxonomy" id="754435"/>
    <lineage>
        <taxon>Bacteria</taxon>
        <taxon>Pseudomonadati</taxon>
        <taxon>Bacteroidota</taxon>
        <taxon>Flavobacteriia</taxon>
        <taxon>Flavobacteriales</taxon>
        <taxon>Flavobacteriaceae</taxon>
        <taxon>Aureicoccus</taxon>
    </lineage>
</organism>
<dbReference type="InterPro" id="IPR032710">
    <property type="entry name" value="NTF2-like_dom_sf"/>
</dbReference>
<dbReference type="Gene3D" id="3.10.450.50">
    <property type="match status" value="1"/>
</dbReference>
<sequence length="119" mass="13566">MTNLERAQDLYNQVGQGDILGAFDQYYADGVVMEEPRGVRKGKAECRVYEEQFVSSVEAFHGMELKSIAEDAATEKVFIEVTMDVTFKGGDRVNMEQVAVQQWNNGQIVHERFYYDNQG</sequence>
<name>A0A2S7TAI9_9FLAO</name>
<dbReference type="InterPro" id="IPR046860">
    <property type="entry name" value="SnoaL_5"/>
</dbReference>
<evidence type="ECO:0000313" key="2">
    <source>
        <dbReference type="EMBL" id="PQJ16545.1"/>
    </source>
</evidence>
<protein>
    <recommendedName>
        <fullName evidence="1">SnoaL-like domain-containing protein</fullName>
    </recommendedName>
</protein>
<gene>
    <name evidence="2" type="ORF">BST99_13190</name>
</gene>
<dbReference type="OrthoDB" id="336094at2"/>
<evidence type="ECO:0000259" key="1">
    <source>
        <dbReference type="Pfam" id="PF20409"/>
    </source>
</evidence>
<proteinExistence type="predicted"/>
<comment type="caution">
    <text evidence="2">The sequence shown here is derived from an EMBL/GenBank/DDBJ whole genome shotgun (WGS) entry which is preliminary data.</text>
</comment>
<dbReference type="PANTHER" id="PTHR34003:SF2">
    <property type="entry name" value="SNOAL-LIKE DOMAIN-CONTAINING PROTEIN"/>
    <property type="match status" value="1"/>
</dbReference>
<dbReference type="RefSeq" id="WP_105002214.1">
    <property type="nucleotide sequence ID" value="NZ_MQVX01000001.1"/>
</dbReference>
<accession>A0A2S7TAI9</accession>